<accession>D5ZUU7</accession>
<dbReference type="Proteomes" id="UP000003824">
    <property type="component" value="Unassembled WGS sequence"/>
</dbReference>
<gene>
    <name evidence="2" type="ORF">SSFG_04019</name>
</gene>
<evidence type="ECO:0000313" key="3">
    <source>
        <dbReference type="Proteomes" id="UP000003824"/>
    </source>
</evidence>
<dbReference type="EMBL" id="DS999641">
    <property type="protein sequence ID" value="EFE68775.2"/>
    <property type="molecule type" value="Genomic_DNA"/>
</dbReference>
<organism evidence="2 3">
    <name type="scientific">Streptomyces viridosporus (strain ATCC 14672 / DSM 40746 / JCM 4963 / KCTC 9882 / NRRL B-12104 / FH 1290)</name>
    <name type="common">Streptomyces ghanaensis</name>
    <dbReference type="NCBI Taxonomy" id="566461"/>
    <lineage>
        <taxon>Bacteria</taxon>
        <taxon>Bacillati</taxon>
        <taxon>Actinomycetota</taxon>
        <taxon>Actinomycetes</taxon>
        <taxon>Kitasatosporales</taxon>
        <taxon>Streptomycetaceae</taxon>
        <taxon>Streptomyces</taxon>
    </lineage>
</organism>
<dbReference type="AlphaFoldDB" id="D5ZUU7"/>
<evidence type="ECO:0000256" key="1">
    <source>
        <dbReference type="SAM" id="MobiDB-lite"/>
    </source>
</evidence>
<feature type="compositionally biased region" description="Basic residues" evidence="1">
    <location>
        <begin position="27"/>
        <end position="36"/>
    </location>
</feature>
<feature type="region of interest" description="Disordered" evidence="1">
    <location>
        <begin position="17"/>
        <end position="55"/>
    </location>
</feature>
<protein>
    <submittedName>
        <fullName evidence="2">Predicted protein</fullName>
    </submittedName>
</protein>
<evidence type="ECO:0000313" key="2">
    <source>
        <dbReference type="EMBL" id="EFE68775.2"/>
    </source>
</evidence>
<name>D5ZUU7_STRV1</name>
<reference evidence="3" key="1">
    <citation type="submission" date="2008-12" db="EMBL/GenBank/DDBJ databases">
        <title>Annotation of Streptomyces ghanaensis ATCC 14672.</title>
        <authorList>
            <consortium name="The Broad Institute Genome Sequencing Platform"/>
            <consortium name="Broad Institute Microbial Sequencing Center"/>
            <person name="Fischbach M."/>
            <person name="Ward D."/>
            <person name="Young S."/>
            <person name="Kodira C.D."/>
            <person name="Zeng Q."/>
            <person name="Koehrsen M."/>
            <person name="Godfrey P."/>
            <person name="Alvarado L."/>
            <person name="Berlin A.M."/>
            <person name="Borenstein D."/>
            <person name="Chen Z."/>
            <person name="Engels R."/>
            <person name="Freedman E."/>
            <person name="Gellesch M."/>
            <person name="Goldberg J."/>
            <person name="Griggs A."/>
            <person name="Gujja S."/>
            <person name="Heiman D.I."/>
            <person name="Hepburn T.A."/>
            <person name="Howarth C."/>
            <person name="Jen D."/>
            <person name="Larson L."/>
            <person name="Lewis B."/>
            <person name="Mehta T."/>
            <person name="Park D."/>
            <person name="Pearson M."/>
            <person name="Roberts A."/>
            <person name="Saif S."/>
            <person name="Shea T.D."/>
            <person name="Shenoy N."/>
            <person name="Sisk P."/>
            <person name="Stolte C."/>
            <person name="Sykes S.N."/>
            <person name="Walk T."/>
            <person name="White J."/>
            <person name="Yandava C."/>
            <person name="Straight P."/>
            <person name="Clardy J."/>
            <person name="Hung D."/>
            <person name="Kolter R."/>
            <person name="Mekalanos J."/>
            <person name="Walker S."/>
            <person name="Walsh C.T."/>
            <person name="Wieland B.L.C."/>
            <person name="Ilzarbe M."/>
            <person name="Galagan J."/>
            <person name="Nusbaum C."/>
            <person name="Birren B."/>
        </authorList>
    </citation>
    <scope>NUCLEOTIDE SEQUENCE [LARGE SCALE GENOMIC DNA]</scope>
    <source>
        <strain evidence="3">ATCC 14672 / DSM 40746 / JCM 4963 / KCTC 9882 / NRRL B-12104 / FH 1290</strain>
    </source>
</reference>
<sequence length="55" mass="5768">MPAAIAFVATSGCAWPQVPSASFGPSGRRRTGKRAGLRGEVGASDDSDSRERSFR</sequence>
<proteinExistence type="predicted"/>